<dbReference type="InterPro" id="IPR011990">
    <property type="entry name" value="TPR-like_helical_dom_sf"/>
</dbReference>
<organism evidence="1 2">
    <name type="scientific">Niastella vici</name>
    <dbReference type="NCBI Taxonomy" id="1703345"/>
    <lineage>
        <taxon>Bacteria</taxon>
        <taxon>Pseudomonadati</taxon>
        <taxon>Bacteroidota</taxon>
        <taxon>Chitinophagia</taxon>
        <taxon>Chitinophagales</taxon>
        <taxon>Chitinophagaceae</taxon>
        <taxon>Niastella</taxon>
    </lineage>
</organism>
<name>A0A1V9FYR7_9BACT</name>
<dbReference type="STRING" id="1703345.A3860_24525"/>
<dbReference type="InterPro" id="IPR041662">
    <property type="entry name" value="SusD-like_2"/>
</dbReference>
<accession>A0A1V9FYR7</accession>
<dbReference type="Gene3D" id="1.25.40.390">
    <property type="match status" value="1"/>
</dbReference>
<evidence type="ECO:0000313" key="1">
    <source>
        <dbReference type="EMBL" id="OQP63509.1"/>
    </source>
</evidence>
<evidence type="ECO:0008006" key="3">
    <source>
        <dbReference type="Google" id="ProtNLM"/>
    </source>
</evidence>
<proteinExistence type="predicted"/>
<sequence length="478" mass="52212">MRKLIYIAMPVLLLAACTKDISRFNEETKKPATVPPGPLFTNAVKNLADGMANASVNVNVWRFTVKHWAMAVYQDEAQYDFATRGIPAAWWTRLYRDVLNDLKESARIISADASLDAGKKDNQLAIIDIMQVYTYNILVNTFGNVPYKEALDPNNLFPVYDDAKTIYSDLLKRLTDDLGKLKTGSGSFASSEDVIYGGGSASIPKWIKFGNTLLMKMGMTVADVDNAAAKAAIEAADAKAISAAADNALFTYLTVSPNTNPLYTDIVLGGRSDYIAAKDLMDPLISLNDPRKPLYFGTNNAGNYAGGIVGKVNTFSDFSKPSTKVTAPDAPLILGDYVETEFLRAEAKERGFNVAGTASDHYNNAITASIVYWGGSASDAATYLAQSQVAYATATGSYKQKIGFQKWIALYNRPFDGWVEVRRLDYPQLTLALNAISGYPNRFPYPGNEQQLNGTNYTAAAAAIGSDKVETKLFWDKF</sequence>
<dbReference type="Pfam" id="PF12771">
    <property type="entry name" value="SusD-like_2"/>
    <property type="match status" value="1"/>
</dbReference>
<dbReference type="EMBL" id="LVYD01000045">
    <property type="protein sequence ID" value="OQP63509.1"/>
    <property type="molecule type" value="Genomic_DNA"/>
</dbReference>
<keyword evidence="2" id="KW-1185">Reference proteome</keyword>
<comment type="caution">
    <text evidence="1">The sequence shown here is derived from an EMBL/GenBank/DDBJ whole genome shotgun (WGS) entry which is preliminary data.</text>
</comment>
<evidence type="ECO:0000313" key="2">
    <source>
        <dbReference type="Proteomes" id="UP000192796"/>
    </source>
</evidence>
<dbReference type="Proteomes" id="UP000192796">
    <property type="component" value="Unassembled WGS sequence"/>
</dbReference>
<protein>
    <recommendedName>
        <fullName evidence="3">SusD/RagB family nutrient-binding outer membrane lipoprotein</fullName>
    </recommendedName>
</protein>
<dbReference type="PROSITE" id="PS51257">
    <property type="entry name" value="PROKAR_LIPOPROTEIN"/>
    <property type="match status" value="1"/>
</dbReference>
<gene>
    <name evidence="1" type="ORF">A3860_24525</name>
</gene>
<dbReference type="OrthoDB" id="725917at2"/>
<dbReference type="RefSeq" id="WP_081147772.1">
    <property type="nucleotide sequence ID" value="NZ_LVYD01000045.1"/>
</dbReference>
<dbReference type="SUPFAM" id="SSF48452">
    <property type="entry name" value="TPR-like"/>
    <property type="match status" value="1"/>
</dbReference>
<dbReference type="AlphaFoldDB" id="A0A1V9FYR7"/>
<reference evidence="1 2" key="1">
    <citation type="submission" date="2016-03" db="EMBL/GenBank/DDBJ databases">
        <title>Niastella vici sp. nov., isolated from farmland soil.</title>
        <authorList>
            <person name="Chen L."/>
            <person name="Wang D."/>
            <person name="Yang S."/>
            <person name="Wang G."/>
        </authorList>
    </citation>
    <scope>NUCLEOTIDE SEQUENCE [LARGE SCALE GENOMIC DNA]</scope>
    <source>
        <strain evidence="1 2">DJ57</strain>
    </source>
</reference>